<proteinExistence type="predicted"/>
<dbReference type="EMBL" id="LNZH02000135">
    <property type="protein sequence ID" value="OCB90352.1"/>
    <property type="molecule type" value="Genomic_DNA"/>
</dbReference>
<comment type="caution">
    <text evidence="2">The sequence shown here is derived from an EMBL/GenBank/DDBJ whole genome shotgun (WGS) entry which is preliminary data.</text>
</comment>
<gene>
    <name evidence="2" type="ORF">A7U60_g2451</name>
</gene>
<dbReference type="AlphaFoldDB" id="A0A9Q5I365"/>
<dbReference type="SUPFAM" id="SSF51430">
    <property type="entry name" value="NAD(P)-linked oxidoreductase"/>
    <property type="match status" value="1"/>
</dbReference>
<dbReference type="Gene3D" id="3.20.20.100">
    <property type="entry name" value="NADP-dependent oxidoreductase domain"/>
    <property type="match status" value="1"/>
</dbReference>
<feature type="domain" description="NADP-dependent oxidoreductase" evidence="1">
    <location>
        <begin position="12"/>
        <end position="157"/>
    </location>
</feature>
<dbReference type="OrthoDB" id="5357513at2759"/>
<dbReference type="InterPro" id="IPR036812">
    <property type="entry name" value="NAD(P)_OxRdtase_dom_sf"/>
</dbReference>
<organism evidence="2 3">
    <name type="scientific">Sanghuangporus baumii</name>
    <name type="common">Phellinus baumii</name>
    <dbReference type="NCBI Taxonomy" id="108892"/>
    <lineage>
        <taxon>Eukaryota</taxon>
        <taxon>Fungi</taxon>
        <taxon>Dikarya</taxon>
        <taxon>Basidiomycota</taxon>
        <taxon>Agaricomycotina</taxon>
        <taxon>Agaricomycetes</taxon>
        <taxon>Hymenochaetales</taxon>
        <taxon>Hymenochaetaceae</taxon>
        <taxon>Sanghuangporus</taxon>
    </lineage>
</organism>
<reference evidence="2" key="1">
    <citation type="submission" date="2016-06" db="EMBL/GenBank/DDBJ databases">
        <title>Draft Genome sequence of the fungus Inonotus baumii.</title>
        <authorList>
            <person name="Zhu H."/>
            <person name="Lin W."/>
        </authorList>
    </citation>
    <scope>NUCLEOTIDE SEQUENCE</scope>
    <source>
        <strain evidence="2">821</strain>
    </source>
</reference>
<dbReference type="InterPro" id="IPR023210">
    <property type="entry name" value="NADP_OxRdtase_dom"/>
</dbReference>
<protein>
    <submittedName>
        <fullName evidence="2">Aldo/keto reductase</fullName>
    </submittedName>
</protein>
<dbReference type="Proteomes" id="UP000757232">
    <property type="component" value="Unassembled WGS sequence"/>
</dbReference>
<name>A0A9Q5I365_SANBA</name>
<evidence type="ECO:0000259" key="1">
    <source>
        <dbReference type="Pfam" id="PF00248"/>
    </source>
</evidence>
<keyword evidence="3" id="KW-1185">Reference proteome</keyword>
<evidence type="ECO:0000313" key="2">
    <source>
        <dbReference type="EMBL" id="OCB90352.1"/>
    </source>
</evidence>
<sequence>MRSAYKNKTKNNLREDLVGEALQELYDKHGKKREDLWLQTKFTSITGQDRSKPLPYDPSLSVSEQVCASFQTSLRNLHTTYLDSYILHSPLSTQADTLAAWNVLNSLKEQGKVRMIGVSNAYQVSIIELLDAEHKVEVVQNRWYQENDWDKDVVKYCSPSLLKHRTVLEFAQNLQCTPAQVIFCLAQFNGVTPLAGSKNPTHMKDGVTAENISLDRLLSDPKMEGLQKLLFE</sequence>
<accession>A0A9Q5I365</accession>
<dbReference type="InterPro" id="IPR020471">
    <property type="entry name" value="AKR"/>
</dbReference>
<dbReference type="PRINTS" id="PR00069">
    <property type="entry name" value="ALDKETRDTASE"/>
</dbReference>
<evidence type="ECO:0000313" key="3">
    <source>
        <dbReference type="Proteomes" id="UP000757232"/>
    </source>
</evidence>
<dbReference type="Pfam" id="PF00248">
    <property type="entry name" value="Aldo_ket_red"/>
    <property type="match status" value="1"/>
</dbReference>
<dbReference type="GO" id="GO:0016491">
    <property type="term" value="F:oxidoreductase activity"/>
    <property type="evidence" value="ECO:0007669"/>
    <property type="project" value="InterPro"/>
</dbReference>
<dbReference type="PANTHER" id="PTHR11732">
    <property type="entry name" value="ALDO/KETO REDUCTASE"/>
    <property type="match status" value="1"/>
</dbReference>